<feature type="domain" description="HTH OST-type" evidence="9">
    <location>
        <begin position="160"/>
        <end position="230"/>
    </location>
</feature>
<gene>
    <name evidence="10" type="primary">LOC109906326</name>
</gene>
<accession>A0A8C7F6T9</accession>
<dbReference type="InterPro" id="IPR035437">
    <property type="entry name" value="SNase_OB-fold_sf"/>
</dbReference>
<organism evidence="10 11">
    <name type="scientific">Oncorhynchus kisutch</name>
    <name type="common">Coho salmon</name>
    <name type="synonym">Salmo kisutch</name>
    <dbReference type="NCBI Taxonomy" id="8019"/>
    <lineage>
        <taxon>Eukaryota</taxon>
        <taxon>Metazoa</taxon>
        <taxon>Chordata</taxon>
        <taxon>Craniata</taxon>
        <taxon>Vertebrata</taxon>
        <taxon>Euteleostomi</taxon>
        <taxon>Actinopterygii</taxon>
        <taxon>Neopterygii</taxon>
        <taxon>Teleostei</taxon>
        <taxon>Protacanthopterygii</taxon>
        <taxon>Salmoniformes</taxon>
        <taxon>Salmonidae</taxon>
        <taxon>Salmoninae</taxon>
        <taxon>Oncorhynchus</taxon>
    </lineage>
</organism>
<reference evidence="10" key="1">
    <citation type="submission" date="2025-08" db="UniProtKB">
        <authorList>
            <consortium name="Ensembl"/>
        </authorList>
    </citation>
    <scope>IDENTIFICATION</scope>
</reference>
<dbReference type="GO" id="GO:0043186">
    <property type="term" value="C:P granule"/>
    <property type="evidence" value="ECO:0007669"/>
    <property type="project" value="TreeGrafter"/>
</dbReference>
<dbReference type="FunFam" id="2.30.30.140:FF:000045">
    <property type="entry name" value="tudor domain-containing protein 7 isoform X1"/>
    <property type="match status" value="1"/>
</dbReference>
<evidence type="ECO:0000313" key="10">
    <source>
        <dbReference type="Ensembl" id="ENSOKIP00005018024.1"/>
    </source>
</evidence>
<evidence type="ECO:0000256" key="3">
    <source>
        <dbReference type="ARBA" id="ARBA00022737"/>
    </source>
</evidence>
<protein>
    <submittedName>
        <fullName evidence="10">Tudor domain-containing protein 7B</fullName>
    </submittedName>
</protein>
<evidence type="ECO:0000259" key="9">
    <source>
        <dbReference type="PROSITE" id="PS51644"/>
    </source>
</evidence>
<evidence type="ECO:0000256" key="7">
    <source>
        <dbReference type="SAM" id="MobiDB-lite"/>
    </source>
</evidence>
<evidence type="ECO:0000256" key="5">
    <source>
        <dbReference type="ARBA" id="ARBA00022871"/>
    </source>
</evidence>
<dbReference type="InterPro" id="IPR037978">
    <property type="entry name" value="TDRD7_LOTUS_3"/>
</dbReference>
<keyword evidence="6" id="KW-0694">RNA-binding</keyword>
<dbReference type="Proteomes" id="UP000694557">
    <property type="component" value="Unassembled WGS sequence"/>
</dbReference>
<keyword evidence="5" id="KW-0744">Spermatogenesis</keyword>
<dbReference type="GO" id="GO:0030719">
    <property type="term" value="P:P granule organization"/>
    <property type="evidence" value="ECO:0007669"/>
    <property type="project" value="TreeGrafter"/>
</dbReference>
<dbReference type="GO" id="GO:0034587">
    <property type="term" value="P:piRNA processing"/>
    <property type="evidence" value="ECO:0007669"/>
    <property type="project" value="TreeGrafter"/>
</dbReference>
<evidence type="ECO:0000259" key="8">
    <source>
        <dbReference type="PROSITE" id="PS50304"/>
    </source>
</evidence>
<dbReference type="Pfam" id="PF12872">
    <property type="entry name" value="OST-HTH"/>
    <property type="match status" value="2"/>
</dbReference>
<evidence type="ECO:0000256" key="6">
    <source>
        <dbReference type="ARBA" id="ARBA00022884"/>
    </source>
</evidence>
<dbReference type="GO" id="GO:0003723">
    <property type="term" value="F:RNA binding"/>
    <property type="evidence" value="ECO:0007669"/>
    <property type="project" value="UniProtKB-KW"/>
</dbReference>
<feature type="region of interest" description="Disordered" evidence="7">
    <location>
        <begin position="328"/>
        <end position="349"/>
    </location>
</feature>
<dbReference type="CDD" id="cd09973">
    <property type="entry name" value="LOTUS_2_TDRD7"/>
    <property type="match status" value="1"/>
</dbReference>
<feature type="domain" description="Tudor" evidence="8">
    <location>
        <begin position="422"/>
        <end position="480"/>
    </location>
</feature>
<dbReference type="SMART" id="SM00333">
    <property type="entry name" value="TUDOR"/>
    <property type="match status" value="3"/>
</dbReference>
<evidence type="ECO:0000256" key="1">
    <source>
        <dbReference type="ARBA" id="ARBA00004496"/>
    </source>
</evidence>
<dbReference type="CDD" id="cd09974">
    <property type="entry name" value="LOTUS_3_TDRD7"/>
    <property type="match status" value="1"/>
</dbReference>
<dbReference type="GeneTree" id="ENSGT00890000139482"/>
<dbReference type="SUPFAM" id="SSF63748">
    <property type="entry name" value="Tudor/PWWP/MBT"/>
    <property type="match status" value="3"/>
</dbReference>
<dbReference type="InterPro" id="IPR025605">
    <property type="entry name" value="OST-HTH/LOTUS_dom"/>
</dbReference>
<keyword evidence="4" id="KW-0221">Differentiation</keyword>
<dbReference type="InterPro" id="IPR002999">
    <property type="entry name" value="Tudor"/>
</dbReference>
<dbReference type="InterPro" id="IPR041966">
    <property type="entry name" value="LOTUS-like"/>
</dbReference>
<dbReference type="GO" id="GO:0007283">
    <property type="term" value="P:spermatogenesis"/>
    <property type="evidence" value="ECO:0007669"/>
    <property type="project" value="UniProtKB-KW"/>
</dbReference>
<dbReference type="Gene3D" id="2.30.30.140">
    <property type="match status" value="3"/>
</dbReference>
<sequence length="958" mass="108128">MTDVELMKRMLRAVLAANKSGPGVSLSRLQSEYKALTGEQIPHKQMGHASLDTLLHSIPSVVHMERNRTGEMVCFASVSSETAHVAKLVARQRTSKKTGRPQMVNCQIRVKPAAPLILNGRVSLCPASIPTNFKENAVSGKPKPHHYPKDYNPSPGGNYNPQQVQGRIREVLNKYSNGFWVSKLPQLYRELYKQDLPSEAIKDLEHWTHICTVEKPCSSNPNELLLYPAKEPTQTQTPSPVPTRVQYPTSTAFTPSMDIKQKLGELLVKYSNGLWAHALPKLYLDTYKTKLPEHVLENLSLLSDFCTVDYPMPDNPKRAILYKRTREENHNRRESVEERRAREEVGSRLSTQTVPPLLIPREEYPSVLVGEAANTNGVILRYIGEGYSQAQEALEDKMREFYCCQDNNTRTRDKKSGTPLASLTSGQLAAVRTEEDEEILRAQVTEVMADKVKVYYVDHGFSEVISKANVFELHEKFFNLPFQATKCQLAGLEPFCQEPAVLKKFESMTSGKILLAEILERGQTSLVVLYDTSQDDDVNINAACIKSLQDKTLASPLQVNSAYMNVAVRSVCSDGTFYCQLPSRGLAKLTEILEKAEAYFHSQGTSEFLVSRPFCGKGCLARYKGKWSRVEITNLHGSRVLDILFIDLGVQSSVEVIELREVPPPFLWDLIAIPPQVVKCCLADLTVSGVGSWTPEAVQWFRDAVLNSTDCSVKIAKLDETKRSVAHVYLFPDKNFQDPARSLNRQMADAKVNSICNYMVQTLSKSVSAAGQNMDIYVSVACHPGHFVVQPWRDMYKLVVLMEEMILYYNKTEEKPLKGEKNQIYAAKVENNWHRVLVKGVLTNGLVSVYELDYGKYELVSGTQLRPLIQEFRLLPFQGITAQLAGVKLRQWSEEASILFRNHVEKKPLVAQLEAVQDAHHPWDRKLTVFLVDTSQEERDIWVHDIMAEFADELTKEV</sequence>
<dbReference type="PANTHER" id="PTHR22948">
    <property type="entry name" value="TUDOR DOMAIN CONTAINING PROTEIN"/>
    <property type="match status" value="1"/>
</dbReference>
<evidence type="ECO:0000256" key="2">
    <source>
        <dbReference type="ARBA" id="ARBA00022490"/>
    </source>
</evidence>
<proteinExistence type="predicted"/>
<keyword evidence="3" id="KW-0677">Repeat</keyword>
<dbReference type="Ensembl" id="ENSOKIT00005019236.1">
    <property type="protein sequence ID" value="ENSOKIP00005018024.1"/>
    <property type="gene ID" value="ENSOKIG00005005100.1"/>
</dbReference>
<feature type="compositionally biased region" description="Basic and acidic residues" evidence="7">
    <location>
        <begin position="328"/>
        <end position="346"/>
    </location>
</feature>
<keyword evidence="11" id="KW-1185">Reference proteome</keyword>
<feature type="domain" description="HTH OST-type" evidence="9">
    <location>
        <begin position="255"/>
        <end position="325"/>
    </location>
</feature>
<comment type="subcellular location">
    <subcellularLocation>
        <location evidence="1">Cytoplasm</location>
    </subcellularLocation>
</comment>
<evidence type="ECO:0000313" key="11">
    <source>
        <dbReference type="Proteomes" id="UP000694557"/>
    </source>
</evidence>
<dbReference type="Gene3D" id="2.40.50.90">
    <property type="match status" value="3"/>
</dbReference>
<dbReference type="InterPro" id="IPR050621">
    <property type="entry name" value="Tudor_domain_containing"/>
</dbReference>
<keyword evidence="2" id="KW-0963">Cytoplasm</keyword>
<dbReference type="PANTHER" id="PTHR22948:SF14">
    <property type="entry name" value="TUDOR DOMAIN-CONTAINING PROTEIN 7"/>
    <property type="match status" value="1"/>
</dbReference>
<dbReference type="Gene3D" id="3.30.420.610">
    <property type="entry name" value="LOTUS domain-like"/>
    <property type="match status" value="3"/>
</dbReference>
<name>A0A8C7F6T9_ONCKI</name>
<dbReference type="PROSITE" id="PS50304">
    <property type="entry name" value="TUDOR"/>
    <property type="match status" value="1"/>
</dbReference>
<evidence type="ECO:0000256" key="4">
    <source>
        <dbReference type="ARBA" id="ARBA00022782"/>
    </source>
</evidence>
<feature type="domain" description="HTH OST-type" evidence="9">
    <location>
        <begin position="3"/>
        <end position="78"/>
    </location>
</feature>
<dbReference type="Pfam" id="PF00567">
    <property type="entry name" value="TUDOR"/>
    <property type="match status" value="3"/>
</dbReference>
<reference evidence="10" key="2">
    <citation type="submission" date="2025-09" db="UniProtKB">
        <authorList>
            <consortium name="Ensembl"/>
        </authorList>
    </citation>
    <scope>IDENTIFICATION</scope>
</reference>
<dbReference type="AlphaFoldDB" id="A0A8C7F6T9"/>
<dbReference type="PROSITE" id="PS51644">
    <property type="entry name" value="HTH_OST"/>
    <property type="match status" value="3"/>
</dbReference>